<evidence type="ECO:0000256" key="2">
    <source>
        <dbReference type="SAM" id="MobiDB-lite"/>
    </source>
</evidence>
<reference evidence="4 5" key="1">
    <citation type="submission" date="2017-07" db="EMBL/GenBank/DDBJ databases">
        <title>Draft whole genome sequences of clinical Proprionibacteriaceae strains.</title>
        <authorList>
            <person name="Bernier A.-M."/>
            <person name="Bernard K."/>
            <person name="Domingo M.-C."/>
        </authorList>
    </citation>
    <scope>NUCLEOTIDE SEQUENCE [LARGE SCALE GENOMIC DNA]</scope>
    <source>
        <strain evidence="4 5">NML 160184</strain>
    </source>
</reference>
<dbReference type="AlphaFoldDB" id="A0A255E7T0"/>
<feature type="compositionally biased region" description="Low complexity" evidence="2">
    <location>
        <begin position="433"/>
        <end position="444"/>
    </location>
</feature>
<evidence type="ECO:0000313" key="4">
    <source>
        <dbReference type="EMBL" id="OYN87594.1"/>
    </source>
</evidence>
<gene>
    <name evidence="4" type="ORF">CGZ92_07790</name>
</gene>
<dbReference type="Pfam" id="PF01844">
    <property type="entry name" value="HNH"/>
    <property type="match status" value="1"/>
</dbReference>
<dbReference type="GO" id="GO:0004519">
    <property type="term" value="F:endonuclease activity"/>
    <property type="evidence" value="ECO:0007669"/>
    <property type="project" value="InterPro"/>
</dbReference>
<sequence length="701" mass="73766">MSTDTAVPASPPPADDPPSSQQFSDDFAHLPDRPASAEEPGHTGAEIAALAEKLVALATTLARKEADLMDLIAEFDEANGAAHFEGIGSTAHWLSWQCGYSGGTAREHVRVAKALRRMPRTRELFGQGALSYAKVRELTRLVDEVQEAELADFARYTTASQLARTVRAHRLPPGSRLPQELQRELHWQSTRDDMDRLVVTLPREEAALLKTAMETALQHLLRDHAADAPEPTDDTVTDASADLCAEAEGGSPPEDSGHQQPAEGASEAAGTARPRVTDDDRVQALLDIATIYLDGASRRPADDHTVVTVHVAAEQLDPAYATVAGQESASSVSKTTPVTLTAETDATVTDATPAMPAAVDATPAMPASVDATSAMRASVDATSAMPASVDATSAMRASVDARSAMPASVDSATTDAFVTPAKDASTHDTPVGDASAASTDADASPIDHRVSTPSDSDAVTPGVPAGTPSASPTLVEELRRNVCHIPGTGPITAATAQRLACTATLQAILHDSRGNALALGRSRRLASPGQRRALAARDHHTCQFPGCQQHYRLDAHHITPWALGGKTDLDNLVLLCRRHHTLIHEAGITITASAAPVPGHRFRFRRANGAPIEPIAPRASREYAWAQELSAVIPPADANVGSIGPIDVRTVGQGEGFNLHECVRVLFELTITDPTDGDEPDPSSSACSNDSSPTQDTLPAA</sequence>
<evidence type="ECO:0000313" key="5">
    <source>
        <dbReference type="Proteomes" id="UP000216533"/>
    </source>
</evidence>
<feature type="region of interest" description="Disordered" evidence="2">
    <location>
        <begin position="422"/>
        <end position="472"/>
    </location>
</feature>
<organism evidence="4 5">
    <name type="scientific">Parenemella sanctibonifatiensis</name>
    <dbReference type="NCBI Taxonomy" id="2016505"/>
    <lineage>
        <taxon>Bacteria</taxon>
        <taxon>Bacillati</taxon>
        <taxon>Actinomycetota</taxon>
        <taxon>Actinomycetes</taxon>
        <taxon>Propionibacteriales</taxon>
        <taxon>Propionibacteriaceae</taxon>
        <taxon>Parenemella</taxon>
    </lineage>
</organism>
<dbReference type="InterPro" id="IPR002711">
    <property type="entry name" value="HNH"/>
</dbReference>
<dbReference type="Gene3D" id="1.10.30.50">
    <property type="match status" value="1"/>
</dbReference>
<name>A0A255E7T0_9ACTN</name>
<evidence type="ECO:0000256" key="1">
    <source>
        <dbReference type="ARBA" id="ARBA00023450"/>
    </source>
</evidence>
<dbReference type="GO" id="GO:0008270">
    <property type="term" value="F:zinc ion binding"/>
    <property type="evidence" value="ECO:0007669"/>
    <property type="project" value="InterPro"/>
</dbReference>
<feature type="domain" description="HNH nuclease" evidence="3">
    <location>
        <begin position="529"/>
        <end position="581"/>
    </location>
</feature>
<feature type="region of interest" description="Disordered" evidence="2">
    <location>
        <begin position="1"/>
        <end position="42"/>
    </location>
</feature>
<dbReference type="SMART" id="SM00507">
    <property type="entry name" value="HNHc"/>
    <property type="match status" value="1"/>
</dbReference>
<dbReference type="GO" id="GO:0003676">
    <property type="term" value="F:nucleic acid binding"/>
    <property type="evidence" value="ECO:0007669"/>
    <property type="project" value="InterPro"/>
</dbReference>
<feature type="region of interest" description="Disordered" evidence="2">
    <location>
        <begin position="245"/>
        <end position="277"/>
    </location>
</feature>
<dbReference type="EMBL" id="NMVI01000016">
    <property type="protein sequence ID" value="OYN87594.1"/>
    <property type="molecule type" value="Genomic_DNA"/>
</dbReference>
<dbReference type="Pfam" id="PF02720">
    <property type="entry name" value="DUF222"/>
    <property type="match status" value="2"/>
</dbReference>
<proteinExistence type="inferred from homology"/>
<feature type="compositionally biased region" description="Basic and acidic residues" evidence="2">
    <location>
        <begin position="26"/>
        <end position="41"/>
    </location>
</feature>
<feature type="compositionally biased region" description="Low complexity" evidence="2">
    <location>
        <begin position="682"/>
        <end position="693"/>
    </location>
</feature>
<comment type="caution">
    <text evidence="4">The sequence shown here is derived from an EMBL/GenBank/DDBJ whole genome shotgun (WGS) entry which is preliminary data.</text>
</comment>
<feature type="region of interest" description="Disordered" evidence="2">
    <location>
        <begin position="673"/>
        <end position="701"/>
    </location>
</feature>
<dbReference type="InterPro" id="IPR003870">
    <property type="entry name" value="DUF222"/>
</dbReference>
<protein>
    <recommendedName>
        <fullName evidence="3">HNH nuclease domain-containing protein</fullName>
    </recommendedName>
</protein>
<comment type="similarity">
    <text evidence="1">Belongs to the Rv1128c/1148c/1588c/1702c/1945/3466 family.</text>
</comment>
<dbReference type="Proteomes" id="UP000216533">
    <property type="component" value="Unassembled WGS sequence"/>
</dbReference>
<dbReference type="InterPro" id="IPR003615">
    <property type="entry name" value="HNH_nuc"/>
</dbReference>
<dbReference type="CDD" id="cd00085">
    <property type="entry name" value="HNHc"/>
    <property type="match status" value="1"/>
</dbReference>
<accession>A0A255E7T0</accession>
<evidence type="ECO:0000259" key="3">
    <source>
        <dbReference type="SMART" id="SM00507"/>
    </source>
</evidence>